<gene>
    <name evidence="1" type="ORF">RGQ29_000853</name>
</gene>
<dbReference type="InterPro" id="IPR021109">
    <property type="entry name" value="Peptidase_aspartic_dom_sf"/>
</dbReference>
<dbReference type="Gene3D" id="2.40.70.10">
    <property type="entry name" value="Acid Proteases"/>
    <property type="match status" value="1"/>
</dbReference>
<name>A0AAN7G7D4_QUERU</name>
<proteinExistence type="predicted"/>
<dbReference type="EMBL" id="JAXUIC010000001">
    <property type="protein sequence ID" value="KAK4606780.1"/>
    <property type="molecule type" value="Genomic_DNA"/>
</dbReference>
<accession>A0AAN7G7D4</accession>
<evidence type="ECO:0000313" key="2">
    <source>
        <dbReference type="Proteomes" id="UP001324115"/>
    </source>
</evidence>
<keyword evidence="2" id="KW-1185">Reference proteome</keyword>
<sequence>MVLEEILSHVNPLQLPKALSERGTSKGLSYMQVEMNGNRAEAMRNTSNTQNFVAKRMVQQLGLKVIKCPSKIKALNSEAKPFFRIAFVIKFKVGEWTGKVNFLIMQLDDFDVILGDEFFVVAKTTLLPFIGVMLIFYEKQSYYVPTRRVTGNNKTSKGKEPMVSAMQVEHVLKRREMTYLATLIDDRSQTERPLMIEIN</sequence>
<reference evidence="1 2" key="1">
    <citation type="journal article" date="2023" name="G3 (Bethesda)">
        <title>A haplotype-resolved chromosome-scale genome for Quercus rubra L. provides insights into the genetics of adaptive traits for red oak species.</title>
        <authorList>
            <person name="Kapoor B."/>
            <person name="Jenkins J."/>
            <person name="Schmutz J."/>
            <person name="Zhebentyayeva T."/>
            <person name="Kuelheim C."/>
            <person name="Coggeshall M."/>
            <person name="Heim C."/>
            <person name="Lasky J.R."/>
            <person name="Leites L."/>
            <person name="Islam-Faridi N."/>
            <person name="Romero-Severson J."/>
            <person name="DeLeo V.L."/>
            <person name="Lucas S.M."/>
            <person name="Lazic D."/>
            <person name="Gailing O."/>
            <person name="Carlson J."/>
            <person name="Staton M."/>
        </authorList>
    </citation>
    <scope>NUCLEOTIDE SEQUENCE [LARGE SCALE GENOMIC DNA]</scope>
    <source>
        <strain evidence="1">Pseudo-F2</strain>
    </source>
</reference>
<dbReference type="AlphaFoldDB" id="A0AAN7G7D4"/>
<evidence type="ECO:0000313" key="1">
    <source>
        <dbReference type="EMBL" id="KAK4606780.1"/>
    </source>
</evidence>
<comment type="caution">
    <text evidence="1">The sequence shown here is derived from an EMBL/GenBank/DDBJ whole genome shotgun (WGS) entry which is preliminary data.</text>
</comment>
<dbReference type="CDD" id="cd00303">
    <property type="entry name" value="retropepsin_like"/>
    <property type="match status" value="1"/>
</dbReference>
<protein>
    <submittedName>
        <fullName evidence="1">Uncharacterized protein</fullName>
    </submittedName>
</protein>
<organism evidence="1 2">
    <name type="scientific">Quercus rubra</name>
    <name type="common">Northern red oak</name>
    <name type="synonym">Quercus borealis</name>
    <dbReference type="NCBI Taxonomy" id="3512"/>
    <lineage>
        <taxon>Eukaryota</taxon>
        <taxon>Viridiplantae</taxon>
        <taxon>Streptophyta</taxon>
        <taxon>Embryophyta</taxon>
        <taxon>Tracheophyta</taxon>
        <taxon>Spermatophyta</taxon>
        <taxon>Magnoliopsida</taxon>
        <taxon>eudicotyledons</taxon>
        <taxon>Gunneridae</taxon>
        <taxon>Pentapetalae</taxon>
        <taxon>rosids</taxon>
        <taxon>fabids</taxon>
        <taxon>Fagales</taxon>
        <taxon>Fagaceae</taxon>
        <taxon>Quercus</taxon>
    </lineage>
</organism>
<dbReference type="Proteomes" id="UP001324115">
    <property type="component" value="Unassembled WGS sequence"/>
</dbReference>